<comment type="caution">
    <text evidence="1">The sequence shown here is derived from an EMBL/GenBank/DDBJ whole genome shotgun (WGS) entry which is preliminary data.</text>
</comment>
<accession>A0AAV5E8Q7</accession>
<organism evidence="1 2">
    <name type="scientific">Eleusine coracana subsp. coracana</name>
    <dbReference type="NCBI Taxonomy" id="191504"/>
    <lineage>
        <taxon>Eukaryota</taxon>
        <taxon>Viridiplantae</taxon>
        <taxon>Streptophyta</taxon>
        <taxon>Embryophyta</taxon>
        <taxon>Tracheophyta</taxon>
        <taxon>Spermatophyta</taxon>
        <taxon>Magnoliopsida</taxon>
        <taxon>Liliopsida</taxon>
        <taxon>Poales</taxon>
        <taxon>Poaceae</taxon>
        <taxon>PACMAD clade</taxon>
        <taxon>Chloridoideae</taxon>
        <taxon>Cynodonteae</taxon>
        <taxon>Eleusininae</taxon>
        <taxon>Eleusine</taxon>
    </lineage>
</organism>
<evidence type="ECO:0000313" key="2">
    <source>
        <dbReference type="Proteomes" id="UP001054889"/>
    </source>
</evidence>
<dbReference type="Proteomes" id="UP001054889">
    <property type="component" value="Unassembled WGS sequence"/>
</dbReference>
<reference evidence="1" key="1">
    <citation type="journal article" date="2018" name="DNA Res.">
        <title>Multiple hybrid de novo genome assembly of finger millet, an orphan allotetraploid crop.</title>
        <authorList>
            <person name="Hatakeyama M."/>
            <person name="Aluri S."/>
            <person name="Balachadran M.T."/>
            <person name="Sivarajan S.R."/>
            <person name="Patrignani A."/>
            <person name="Gruter S."/>
            <person name="Poveda L."/>
            <person name="Shimizu-Inatsugi R."/>
            <person name="Baeten J."/>
            <person name="Francoijs K.J."/>
            <person name="Nataraja K.N."/>
            <person name="Reddy Y.A.N."/>
            <person name="Phadnis S."/>
            <person name="Ravikumar R.L."/>
            <person name="Schlapbach R."/>
            <person name="Sreeman S.M."/>
            <person name="Shimizu K.K."/>
        </authorList>
    </citation>
    <scope>NUCLEOTIDE SEQUENCE</scope>
</reference>
<sequence>MSPRRRSTGAEAADASTGGDAMLWLLGIIRLTIDAISLHCHQHEAAMSVYLLCMPQFDSGLEIYRKRERMRKQAEI</sequence>
<name>A0AAV5E8Q7_ELECO</name>
<reference evidence="1" key="2">
    <citation type="submission" date="2021-12" db="EMBL/GenBank/DDBJ databases">
        <title>Resequencing data analysis of finger millet.</title>
        <authorList>
            <person name="Hatakeyama M."/>
            <person name="Aluri S."/>
            <person name="Balachadran M.T."/>
            <person name="Sivarajan S.R."/>
            <person name="Poveda L."/>
            <person name="Shimizu-Inatsugi R."/>
            <person name="Schlapbach R."/>
            <person name="Sreeman S.M."/>
            <person name="Shimizu K.K."/>
        </authorList>
    </citation>
    <scope>NUCLEOTIDE SEQUENCE</scope>
</reference>
<keyword evidence="2" id="KW-1185">Reference proteome</keyword>
<dbReference type="EMBL" id="BQKI01000074">
    <property type="protein sequence ID" value="GJN18788.1"/>
    <property type="molecule type" value="Genomic_DNA"/>
</dbReference>
<proteinExistence type="predicted"/>
<protein>
    <submittedName>
        <fullName evidence="1">Uncharacterized protein</fullName>
    </submittedName>
</protein>
<gene>
    <name evidence="1" type="primary">gb05987</name>
    <name evidence="1" type="ORF">PR202_gb05987</name>
</gene>
<dbReference type="AlphaFoldDB" id="A0AAV5E8Q7"/>
<evidence type="ECO:0000313" key="1">
    <source>
        <dbReference type="EMBL" id="GJN18788.1"/>
    </source>
</evidence>